<sequence>MSQQQPAPQAASAHAAAVPAQPAQAAIPFKRDDGAAGATLAGGGIGVLVISLLAIAVVLFLRRRLNLHVGTPAAGRSLRVLESARMGPRALLSVVEFDGTRYLLAQSEQGITCLANTPAVKDAAETPSREGS</sequence>
<evidence type="ECO:0000256" key="2">
    <source>
        <dbReference type="ARBA" id="ARBA00022475"/>
    </source>
</evidence>
<dbReference type="EMBL" id="CP136508">
    <property type="protein sequence ID" value="WUR12431.1"/>
    <property type="molecule type" value="Genomic_DNA"/>
</dbReference>
<feature type="transmembrane region" description="Helical" evidence="6">
    <location>
        <begin position="35"/>
        <end position="61"/>
    </location>
</feature>
<evidence type="ECO:0000256" key="3">
    <source>
        <dbReference type="ARBA" id="ARBA00022692"/>
    </source>
</evidence>
<proteinExistence type="predicted"/>
<dbReference type="InterPro" id="IPR022781">
    <property type="entry name" value="Flagellar_biosynth_FliO"/>
</dbReference>
<keyword evidence="2" id="KW-1003">Cell membrane</keyword>
<comment type="subcellular location">
    <subcellularLocation>
        <location evidence="1">Cell membrane</location>
    </subcellularLocation>
</comment>
<organism evidence="7 8">
    <name type="scientific">[Empedobacter] haloabium</name>
    <dbReference type="NCBI Taxonomy" id="592317"/>
    <lineage>
        <taxon>Bacteria</taxon>
        <taxon>Pseudomonadati</taxon>
        <taxon>Pseudomonadota</taxon>
        <taxon>Betaproteobacteria</taxon>
        <taxon>Burkholderiales</taxon>
        <taxon>Oxalobacteraceae</taxon>
        <taxon>Telluria group</taxon>
        <taxon>Telluria group incertae sedis</taxon>
    </lineage>
</organism>
<evidence type="ECO:0000256" key="5">
    <source>
        <dbReference type="ARBA" id="ARBA00023136"/>
    </source>
</evidence>
<keyword evidence="7" id="KW-0969">Cilium</keyword>
<evidence type="ECO:0000256" key="4">
    <source>
        <dbReference type="ARBA" id="ARBA00022989"/>
    </source>
</evidence>
<keyword evidence="4 6" id="KW-1133">Transmembrane helix</keyword>
<dbReference type="Pfam" id="PF04347">
    <property type="entry name" value="FliO"/>
    <property type="match status" value="1"/>
</dbReference>
<evidence type="ECO:0000256" key="1">
    <source>
        <dbReference type="ARBA" id="ARBA00004236"/>
    </source>
</evidence>
<keyword evidence="8" id="KW-1185">Reference proteome</keyword>
<evidence type="ECO:0000313" key="7">
    <source>
        <dbReference type="EMBL" id="WUR12431.1"/>
    </source>
</evidence>
<protein>
    <submittedName>
        <fullName evidence="7">Flagellar biosynthetic protein FliO</fullName>
    </submittedName>
</protein>
<reference evidence="7 8" key="1">
    <citation type="journal article" date="2019" name="Int. J. Syst. Evol. Microbiol.">
        <title>The Draft Whole-Genome Sequence of the Antibiotic Producer Empedobacter haloabium ATCC 31962 Provides Indications for Its Taxonomic Reclassification.</title>
        <authorList>
            <person name="Miess H."/>
            <person name="Arlt P."/>
            <person name="Apel A.K."/>
            <person name="Weber T."/>
            <person name="Nieselt K."/>
            <person name="Hanssen F."/>
            <person name="Czemmel S."/>
            <person name="Nahnsen S."/>
            <person name="Gross H."/>
        </authorList>
    </citation>
    <scope>NUCLEOTIDE SEQUENCE [LARGE SCALE GENOMIC DNA]</scope>
    <source>
        <strain evidence="7 8">ATCC 31962</strain>
    </source>
</reference>
<gene>
    <name evidence="7" type="ORF">E7V67_022425</name>
</gene>
<name>A0ABZ1UI64_9BURK</name>
<keyword evidence="7" id="KW-0966">Cell projection</keyword>
<evidence type="ECO:0000256" key="6">
    <source>
        <dbReference type="SAM" id="Phobius"/>
    </source>
</evidence>
<keyword evidence="3 6" id="KW-0812">Transmembrane</keyword>
<keyword evidence="7" id="KW-0282">Flagellum</keyword>
<accession>A0ABZ1UI64</accession>
<dbReference type="Proteomes" id="UP000321323">
    <property type="component" value="Chromosome"/>
</dbReference>
<keyword evidence="5 6" id="KW-0472">Membrane</keyword>
<evidence type="ECO:0000313" key="8">
    <source>
        <dbReference type="Proteomes" id="UP000321323"/>
    </source>
</evidence>